<dbReference type="GO" id="GO:0003677">
    <property type="term" value="F:DNA binding"/>
    <property type="evidence" value="ECO:0007669"/>
    <property type="project" value="UniProtKB-KW"/>
</dbReference>
<dbReference type="Pfam" id="PF01325">
    <property type="entry name" value="Fe_dep_repress"/>
    <property type="match status" value="1"/>
</dbReference>
<reference evidence="6 7" key="1">
    <citation type="submission" date="2020-08" db="EMBL/GenBank/DDBJ databases">
        <authorList>
            <person name="Ren C."/>
            <person name="Gu Y."/>
            <person name="Xu Y."/>
        </authorList>
    </citation>
    <scope>NUCLEOTIDE SEQUENCE [LARGE SCALE GENOMIC DNA]</scope>
    <source>
        <strain evidence="6 7">LBM18003</strain>
    </source>
</reference>
<dbReference type="Gene3D" id="1.10.60.10">
    <property type="entry name" value="Iron dependent repressor, metal binding and dimerisation domain"/>
    <property type="match status" value="1"/>
</dbReference>
<evidence type="ECO:0000256" key="2">
    <source>
        <dbReference type="ARBA" id="ARBA00023015"/>
    </source>
</evidence>
<dbReference type="InterPro" id="IPR022689">
    <property type="entry name" value="Iron_dep_repressor"/>
</dbReference>
<dbReference type="PANTHER" id="PTHR33238">
    <property type="entry name" value="IRON (METAL) DEPENDENT REPRESSOR, DTXR FAMILY"/>
    <property type="match status" value="1"/>
</dbReference>
<evidence type="ECO:0000256" key="1">
    <source>
        <dbReference type="ARBA" id="ARBA00007871"/>
    </source>
</evidence>
<gene>
    <name evidence="6" type="ORF">H6X83_05265</name>
</gene>
<feature type="domain" description="HTH dtxR-type" evidence="5">
    <location>
        <begin position="1"/>
        <end position="64"/>
    </location>
</feature>
<name>A0A7G9WK19_9FIRM</name>
<protein>
    <submittedName>
        <fullName evidence="6">Metal-dependent transcriptional regulator</fullName>
    </submittedName>
</protein>
<dbReference type="RefSeq" id="WP_212508100.1">
    <property type="nucleotide sequence ID" value="NZ_CP060696.1"/>
</dbReference>
<dbReference type="InterPro" id="IPR022687">
    <property type="entry name" value="HTH_DTXR"/>
</dbReference>
<evidence type="ECO:0000256" key="4">
    <source>
        <dbReference type="ARBA" id="ARBA00023163"/>
    </source>
</evidence>
<dbReference type="KEGG" id="caml:H6X83_05265"/>
<keyword evidence="4" id="KW-0804">Transcription</keyword>
<dbReference type="InterPro" id="IPR050536">
    <property type="entry name" value="DtxR_MntR_Metal-Reg"/>
</dbReference>
<sequence>MKVQESRENYLETILILQNRNGYVRSVDIAREMGFSKPSISRAMSVLRKADSIIMEDSGLITLTDSGRKIAENIYARHQLLTSFFIGLGVNAQTAAEDACRVEHDISEETFERLKVYMEQSGKS</sequence>
<dbReference type="SUPFAM" id="SSF46785">
    <property type="entry name" value="Winged helix' DNA-binding domain"/>
    <property type="match status" value="1"/>
</dbReference>
<dbReference type="InterPro" id="IPR036390">
    <property type="entry name" value="WH_DNA-bd_sf"/>
</dbReference>
<dbReference type="InterPro" id="IPR001367">
    <property type="entry name" value="Fe_dep_repressor"/>
</dbReference>
<keyword evidence="3" id="KW-0238">DNA-binding</keyword>
<organism evidence="6 7">
    <name type="scientific">Caproicibacterium amylolyticum</name>
    <dbReference type="NCBI Taxonomy" id="2766537"/>
    <lineage>
        <taxon>Bacteria</taxon>
        <taxon>Bacillati</taxon>
        <taxon>Bacillota</taxon>
        <taxon>Clostridia</taxon>
        <taxon>Eubacteriales</taxon>
        <taxon>Oscillospiraceae</taxon>
        <taxon>Caproicibacterium</taxon>
    </lineage>
</organism>
<dbReference type="PANTHER" id="PTHR33238:SF7">
    <property type="entry name" value="IRON-DEPENDENT TRANSCRIPTIONAL REGULATOR"/>
    <property type="match status" value="1"/>
</dbReference>
<dbReference type="EMBL" id="CP060696">
    <property type="protein sequence ID" value="QNO19031.1"/>
    <property type="molecule type" value="Genomic_DNA"/>
</dbReference>
<keyword evidence="7" id="KW-1185">Reference proteome</keyword>
<keyword evidence="2" id="KW-0805">Transcription regulation</keyword>
<accession>A0A7G9WK19</accession>
<comment type="similarity">
    <text evidence="1">Belongs to the DtxR/MntR family.</text>
</comment>
<evidence type="ECO:0000313" key="7">
    <source>
        <dbReference type="Proteomes" id="UP000516046"/>
    </source>
</evidence>
<dbReference type="InterPro" id="IPR036388">
    <property type="entry name" value="WH-like_DNA-bd_sf"/>
</dbReference>
<dbReference type="InterPro" id="IPR036421">
    <property type="entry name" value="Fe_dep_repressor_sf"/>
</dbReference>
<evidence type="ECO:0000256" key="3">
    <source>
        <dbReference type="ARBA" id="ARBA00023125"/>
    </source>
</evidence>
<dbReference type="AlphaFoldDB" id="A0A7G9WK19"/>
<dbReference type="GO" id="GO:0046983">
    <property type="term" value="F:protein dimerization activity"/>
    <property type="evidence" value="ECO:0007669"/>
    <property type="project" value="InterPro"/>
</dbReference>
<dbReference type="FunFam" id="1.10.60.10:FF:000005">
    <property type="entry name" value="Transcriptional regulator MntR protein"/>
    <property type="match status" value="1"/>
</dbReference>
<evidence type="ECO:0000259" key="5">
    <source>
        <dbReference type="PROSITE" id="PS50944"/>
    </source>
</evidence>
<evidence type="ECO:0000313" key="6">
    <source>
        <dbReference type="EMBL" id="QNO19031.1"/>
    </source>
</evidence>
<dbReference type="SUPFAM" id="SSF47979">
    <property type="entry name" value="Iron-dependent repressor protein, dimerization domain"/>
    <property type="match status" value="1"/>
</dbReference>
<dbReference type="GO" id="GO:0003700">
    <property type="term" value="F:DNA-binding transcription factor activity"/>
    <property type="evidence" value="ECO:0007669"/>
    <property type="project" value="InterPro"/>
</dbReference>
<dbReference type="GO" id="GO:0046914">
    <property type="term" value="F:transition metal ion binding"/>
    <property type="evidence" value="ECO:0007669"/>
    <property type="project" value="InterPro"/>
</dbReference>
<dbReference type="Gene3D" id="1.10.10.10">
    <property type="entry name" value="Winged helix-like DNA-binding domain superfamily/Winged helix DNA-binding domain"/>
    <property type="match status" value="1"/>
</dbReference>
<dbReference type="Pfam" id="PF02742">
    <property type="entry name" value="Fe_dep_repr_C"/>
    <property type="match status" value="1"/>
</dbReference>
<proteinExistence type="inferred from homology"/>
<dbReference type="Proteomes" id="UP000516046">
    <property type="component" value="Chromosome"/>
</dbReference>
<dbReference type="SMART" id="SM00529">
    <property type="entry name" value="HTH_DTXR"/>
    <property type="match status" value="1"/>
</dbReference>
<dbReference type="PROSITE" id="PS50944">
    <property type="entry name" value="HTH_DTXR"/>
    <property type="match status" value="1"/>
</dbReference>